<dbReference type="CDD" id="cd14066">
    <property type="entry name" value="STKc_IRAK"/>
    <property type="match status" value="1"/>
</dbReference>
<name>A0A328D0I4_9ASTE</name>
<keyword evidence="3" id="KW-0418">Kinase</keyword>
<dbReference type="FunFam" id="1.10.510.10:FF:000368">
    <property type="entry name" value="cold-responsive protein kinase 1"/>
    <property type="match status" value="1"/>
</dbReference>
<evidence type="ECO:0000256" key="2">
    <source>
        <dbReference type="ARBA" id="ARBA00022741"/>
    </source>
</evidence>
<dbReference type="Gene3D" id="3.30.200.20">
    <property type="entry name" value="Phosphorylase Kinase, domain 1"/>
    <property type="match status" value="1"/>
</dbReference>
<dbReference type="InterPro" id="IPR000719">
    <property type="entry name" value="Prot_kinase_dom"/>
</dbReference>
<sequence length="381" mass="42730">MGCFSFLNRSKFHSSEMNEDLYGMRNVSVFSYKELRVATNGFCPTNKIGEGGFGSVYKGRLKNGKMAAIKVLSAKSRQGVQEFLTEIQVISDMEHENLVKLYGCCVEDDHRILVYNYLENNSLGHSLLGGGCSGVQFDWKTRTRICIGVALGLTYLHEQVRPHIVHRDIKASNILLDKDWTPKISDFGLAKLIPPDKTHVSTRVAGTLGYLAPEYAIRGQLTRKADIYSFGVLLIEIICGRCNTNTRLPIEEQHLLEKVWRLYEREELVLLVDSSLDGQFDAEQACRFLQIGLLCTQDNPKLRPSMSRVVKMLTGEMEVEKDNITKPGLITDFMDLKIKNPPKTNLASVKAVYDYILSSESDNSTLLSGASSHVTTFTTND</sequence>
<evidence type="ECO:0000256" key="5">
    <source>
        <dbReference type="PROSITE-ProRule" id="PRU10141"/>
    </source>
</evidence>
<dbReference type="GO" id="GO:0004674">
    <property type="term" value="F:protein serine/threonine kinase activity"/>
    <property type="evidence" value="ECO:0007669"/>
    <property type="project" value="UniProtKB-KW"/>
</dbReference>
<dbReference type="Pfam" id="PF00069">
    <property type="entry name" value="Pkinase"/>
    <property type="match status" value="1"/>
</dbReference>
<evidence type="ECO:0000259" key="7">
    <source>
        <dbReference type="PROSITE" id="PS50011"/>
    </source>
</evidence>
<dbReference type="PANTHER" id="PTHR47973">
    <property type="entry name" value="CYSTEINE-RICH RECEPTOR-LIKE PROTEIN KINASE 3"/>
    <property type="match status" value="1"/>
</dbReference>
<evidence type="ECO:0000256" key="3">
    <source>
        <dbReference type="ARBA" id="ARBA00022777"/>
    </source>
</evidence>
<keyword evidence="9" id="KW-1185">Reference proteome</keyword>
<gene>
    <name evidence="8" type="ORF">DM860_011490</name>
</gene>
<dbReference type="AlphaFoldDB" id="A0A328D0I4"/>
<dbReference type="GO" id="GO:0005524">
    <property type="term" value="F:ATP binding"/>
    <property type="evidence" value="ECO:0007669"/>
    <property type="project" value="UniProtKB-UniRule"/>
</dbReference>
<protein>
    <recommendedName>
        <fullName evidence="7">Protein kinase domain-containing protein</fullName>
    </recommendedName>
</protein>
<organism evidence="8 9">
    <name type="scientific">Cuscuta australis</name>
    <dbReference type="NCBI Taxonomy" id="267555"/>
    <lineage>
        <taxon>Eukaryota</taxon>
        <taxon>Viridiplantae</taxon>
        <taxon>Streptophyta</taxon>
        <taxon>Embryophyta</taxon>
        <taxon>Tracheophyta</taxon>
        <taxon>Spermatophyta</taxon>
        <taxon>Magnoliopsida</taxon>
        <taxon>eudicotyledons</taxon>
        <taxon>Gunneridae</taxon>
        <taxon>Pentapetalae</taxon>
        <taxon>asterids</taxon>
        <taxon>lamiids</taxon>
        <taxon>Solanales</taxon>
        <taxon>Convolvulaceae</taxon>
        <taxon>Cuscuteae</taxon>
        <taxon>Cuscuta</taxon>
        <taxon>Cuscuta subgen. Grammica</taxon>
        <taxon>Cuscuta sect. Cleistogrammica</taxon>
    </lineage>
</organism>
<comment type="caution">
    <text evidence="8">The sequence shown here is derived from an EMBL/GenBank/DDBJ whole genome shotgun (WGS) entry which is preliminary data.</text>
</comment>
<keyword evidence="2 5" id="KW-0547">Nucleotide-binding</keyword>
<feature type="domain" description="Protein kinase" evidence="7">
    <location>
        <begin position="42"/>
        <end position="319"/>
    </location>
</feature>
<comment type="similarity">
    <text evidence="6">Belongs to the protein kinase superfamily.</text>
</comment>
<dbReference type="Proteomes" id="UP000249390">
    <property type="component" value="Unassembled WGS sequence"/>
</dbReference>
<dbReference type="InterPro" id="IPR008271">
    <property type="entry name" value="Ser/Thr_kinase_AS"/>
</dbReference>
<keyword evidence="4 5" id="KW-0067">ATP-binding</keyword>
<dbReference type="PROSITE" id="PS00107">
    <property type="entry name" value="PROTEIN_KINASE_ATP"/>
    <property type="match status" value="1"/>
</dbReference>
<evidence type="ECO:0000256" key="1">
    <source>
        <dbReference type="ARBA" id="ARBA00022679"/>
    </source>
</evidence>
<dbReference type="Gene3D" id="1.10.510.10">
    <property type="entry name" value="Transferase(Phosphotransferase) domain 1"/>
    <property type="match status" value="1"/>
</dbReference>
<dbReference type="InterPro" id="IPR011009">
    <property type="entry name" value="Kinase-like_dom_sf"/>
</dbReference>
<dbReference type="PROSITE" id="PS50011">
    <property type="entry name" value="PROTEIN_KINASE_DOM"/>
    <property type="match status" value="1"/>
</dbReference>
<evidence type="ECO:0000313" key="9">
    <source>
        <dbReference type="Proteomes" id="UP000249390"/>
    </source>
</evidence>
<dbReference type="EMBL" id="NQVE01000203">
    <property type="protein sequence ID" value="RAL39004.1"/>
    <property type="molecule type" value="Genomic_DNA"/>
</dbReference>
<keyword evidence="6" id="KW-0723">Serine/threonine-protein kinase</keyword>
<evidence type="ECO:0000256" key="4">
    <source>
        <dbReference type="ARBA" id="ARBA00022840"/>
    </source>
</evidence>
<dbReference type="PROSITE" id="PS00108">
    <property type="entry name" value="PROTEIN_KINASE_ST"/>
    <property type="match status" value="1"/>
</dbReference>
<dbReference type="FunFam" id="3.30.200.20:FF:000225">
    <property type="entry name" value="cold-responsive protein kinase 1"/>
    <property type="match status" value="1"/>
</dbReference>
<dbReference type="InterPro" id="IPR052059">
    <property type="entry name" value="CR_Ser/Thr_kinase"/>
</dbReference>
<evidence type="ECO:0000256" key="6">
    <source>
        <dbReference type="RuleBase" id="RU000304"/>
    </source>
</evidence>
<evidence type="ECO:0000313" key="8">
    <source>
        <dbReference type="EMBL" id="RAL39004.1"/>
    </source>
</evidence>
<dbReference type="InterPro" id="IPR017441">
    <property type="entry name" value="Protein_kinase_ATP_BS"/>
</dbReference>
<dbReference type="SUPFAM" id="SSF56112">
    <property type="entry name" value="Protein kinase-like (PK-like)"/>
    <property type="match status" value="1"/>
</dbReference>
<dbReference type="SMART" id="SM00220">
    <property type="entry name" value="S_TKc"/>
    <property type="match status" value="1"/>
</dbReference>
<reference evidence="8 9" key="1">
    <citation type="submission" date="2018-06" db="EMBL/GenBank/DDBJ databases">
        <title>The Genome of Cuscuta australis (Dodder) Provides Insight into the Evolution of Plant Parasitism.</title>
        <authorList>
            <person name="Liu H."/>
        </authorList>
    </citation>
    <scope>NUCLEOTIDE SEQUENCE [LARGE SCALE GENOMIC DNA]</scope>
    <source>
        <strain evidence="9">cv. Yunnan</strain>
        <tissue evidence="8">Vines</tissue>
    </source>
</reference>
<keyword evidence="1" id="KW-0808">Transferase</keyword>
<accession>A0A328D0I4</accession>
<proteinExistence type="inferred from homology"/>
<feature type="binding site" evidence="5">
    <location>
        <position position="70"/>
    </location>
    <ligand>
        <name>ATP</name>
        <dbReference type="ChEBI" id="CHEBI:30616"/>
    </ligand>
</feature>